<accession>C3XTQ1</accession>
<sequence>MDDSTEPPDTQIQDPGDENYAQLKGLSKEWRKRYRHAHQQREELETLLTRLENERQVAKMEKEEMEEKCRRELEEEKKALELQTGQAIARGRFLPTMYFAIG</sequence>
<evidence type="ECO:0000313" key="3">
    <source>
        <dbReference type="EMBL" id="EEN68677.1"/>
    </source>
</evidence>
<name>C3XTQ1_BRAFL</name>
<dbReference type="AlphaFoldDB" id="C3XTQ1"/>
<dbReference type="EMBL" id="GG666463">
    <property type="protein sequence ID" value="EEN68677.1"/>
    <property type="molecule type" value="Genomic_DNA"/>
</dbReference>
<gene>
    <name evidence="3" type="ORF">BRAFLDRAFT_78701</name>
</gene>
<dbReference type="InParanoid" id="C3XTQ1"/>
<keyword evidence="1" id="KW-0175">Coiled coil</keyword>
<protein>
    <submittedName>
        <fullName evidence="3">Uncharacterized protein</fullName>
    </submittedName>
</protein>
<evidence type="ECO:0000256" key="2">
    <source>
        <dbReference type="SAM" id="MobiDB-lite"/>
    </source>
</evidence>
<organism>
    <name type="scientific">Branchiostoma floridae</name>
    <name type="common">Florida lancelet</name>
    <name type="synonym">Amphioxus</name>
    <dbReference type="NCBI Taxonomy" id="7739"/>
    <lineage>
        <taxon>Eukaryota</taxon>
        <taxon>Metazoa</taxon>
        <taxon>Chordata</taxon>
        <taxon>Cephalochordata</taxon>
        <taxon>Leptocardii</taxon>
        <taxon>Amphioxiformes</taxon>
        <taxon>Branchiostomatidae</taxon>
        <taxon>Branchiostoma</taxon>
    </lineage>
</organism>
<feature type="coiled-coil region" evidence="1">
    <location>
        <begin position="34"/>
        <end position="90"/>
    </location>
</feature>
<reference evidence="3" key="1">
    <citation type="journal article" date="2008" name="Nature">
        <title>The amphioxus genome and the evolution of the chordate karyotype.</title>
        <authorList>
            <consortium name="US DOE Joint Genome Institute (JGI-PGF)"/>
            <person name="Putnam N.H."/>
            <person name="Butts T."/>
            <person name="Ferrier D.E.K."/>
            <person name="Furlong R.F."/>
            <person name="Hellsten U."/>
            <person name="Kawashima T."/>
            <person name="Robinson-Rechavi M."/>
            <person name="Shoguchi E."/>
            <person name="Terry A."/>
            <person name="Yu J.-K."/>
            <person name="Benito-Gutierrez E.L."/>
            <person name="Dubchak I."/>
            <person name="Garcia-Fernandez J."/>
            <person name="Gibson-Brown J.J."/>
            <person name="Grigoriev I.V."/>
            <person name="Horton A.C."/>
            <person name="de Jong P.J."/>
            <person name="Jurka J."/>
            <person name="Kapitonov V.V."/>
            <person name="Kohara Y."/>
            <person name="Kuroki Y."/>
            <person name="Lindquist E."/>
            <person name="Lucas S."/>
            <person name="Osoegawa K."/>
            <person name="Pennacchio L.A."/>
            <person name="Salamov A.A."/>
            <person name="Satou Y."/>
            <person name="Sauka-Spengler T."/>
            <person name="Schmutz J."/>
            <person name="Shin-I T."/>
            <person name="Toyoda A."/>
            <person name="Bronner-Fraser M."/>
            <person name="Fujiyama A."/>
            <person name="Holland L.Z."/>
            <person name="Holland P.W.H."/>
            <person name="Satoh N."/>
            <person name="Rokhsar D.S."/>
        </authorList>
    </citation>
    <scope>NUCLEOTIDE SEQUENCE [LARGE SCALE GENOMIC DNA]</scope>
    <source>
        <strain evidence="3">S238N-H82</strain>
        <tissue evidence="3">Testes</tissue>
    </source>
</reference>
<feature type="region of interest" description="Disordered" evidence="2">
    <location>
        <begin position="1"/>
        <end position="21"/>
    </location>
</feature>
<evidence type="ECO:0000256" key="1">
    <source>
        <dbReference type="SAM" id="Coils"/>
    </source>
</evidence>
<proteinExistence type="predicted"/>